<organism evidence="1 2">
    <name type="scientific">Thermosipho melanesiensis</name>
    <dbReference type="NCBI Taxonomy" id="46541"/>
    <lineage>
        <taxon>Bacteria</taxon>
        <taxon>Thermotogati</taxon>
        <taxon>Thermotogota</taxon>
        <taxon>Thermotogae</taxon>
        <taxon>Thermotogales</taxon>
        <taxon>Fervidobacteriaceae</taxon>
        <taxon>Thermosipho</taxon>
    </lineage>
</organism>
<keyword evidence="2" id="KW-1185">Reference proteome</keyword>
<dbReference type="Proteomes" id="UP000185490">
    <property type="component" value="Chromosome"/>
</dbReference>
<evidence type="ECO:0000313" key="1">
    <source>
        <dbReference type="EMBL" id="APT74924.1"/>
    </source>
</evidence>
<protein>
    <submittedName>
        <fullName evidence="1">Uncharacterized protein</fullName>
    </submittedName>
</protein>
<reference evidence="1 2" key="1">
    <citation type="submission" date="2014-02" db="EMBL/GenBank/DDBJ databases">
        <title>Diversity of Thermotogales isolates from hydrothermal vents.</title>
        <authorList>
            <person name="Haverkamp T.H.A."/>
            <person name="Lossouarn J."/>
            <person name="Geslin C."/>
            <person name="Nesbo C.L."/>
        </authorList>
    </citation>
    <scope>NUCLEOTIDE SEQUENCE [LARGE SCALE GENOMIC DNA]</scope>
    <source>
        <strain evidence="1 2">431</strain>
    </source>
</reference>
<accession>A0ABM6GGQ2</accession>
<evidence type="ECO:0000313" key="2">
    <source>
        <dbReference type="Proteomes" id="UP000185490"/>
    </source>
</evidence>
<gene>
    <name evidence="1" type="ORF">BW47_07895</name>
</gene>
<proteinExistence type="predicted"/>
<dbReference type="EMBL" id="CP007389">
    <property type="protein sequence ID" value="APT74924.1"/>
    <property type="molecule type" value="Genomic_DNA"/>
</dbReference>
<sequence length="236" mass="28035">MEFFKLLNLSFGIKADFSKIYEKLAIDKKTPISDLSLDVLGMHEKHVLFVKKGQENEIVYVLFNQPNMNNNFSLQRYALTYNERPNTPEETNLDELKQKISNVLTKISVLMQRESLKFISYPFFHIELVYFDNEKDYAKLLTKKVFPIDHLENSNLMKSTLGFTLTKKIPNSDESNYVLEILVEHWLQNKKFLFISGTAQWNIIEYQYKNLDFFKLWLDEIYNSAYRTIIKLEEVK</sequence>
<dbReference type="RefSeq" id="WP_012057689.1">
    <property type="nucleotide sequence ID" value="NZ_CP007389.1"/>
</dbReference>
<name>A0ABM6GGQ2_9BACT</name>